<accession>A0A3Q3GVE4</accession>
<dbReference type="GO" id="GO:0007020">
    <property type="term" value="P:microtubule nucleation"/>
    <property type="evidence" value="ECO:0007669"/>
    <property type="project" value="TreeGrafter"/>
</dbReference>
<dbReference type="GeneID" id="109997921"/>
<comment type="similarity">
    <text evidence="1">Belongs to the SLAIN motif-containing family.</text>
</comment>
<reference evidence="5" key="1">
    <citation type="submission" date="2025-08" db="UniProtKB">
        <authorList>
            <consortium name="Ensembl"/>
        </authorList>
    </citation>
    <scope>IDENTIFICATION</scope>
</reference>
<dbReference type="AlphaFoldDB" id="A0A3Q3GVE4"/>
<dbReference type="GeneTree" id="ENSGT00390000017860"/>
<dbReference type="RefSeq" id="XP_020508244.1">
    <property type="nucleotide sequence ID" value="XM_020652588.2"/>
</dbReference>
<feature type="compositionally biased region" description="Low complexity" evidence="4">
    <location>
        <begin position="551"/>
        <end position="573"/>
    </location>
</feature>
<dbReference type="InterPro" id="IPR026179">
    <property type="entry name" value="Slain"/>
</dbReference>
<reference evidence="5" key="2">
    <citation type="submission" date="2025-09" db="UniProtKB">
        <authorList>
            <consortium name="Ensembl"/>
        </authorList>
    </citation>
    <scope>IDENTIFICATION</scope>
</reference>
<dbReference type="Proteomes" id="UP000261660">
    <property type="component" value="Unplaced"/>
</dbReference>
<feature type="compositionally biased region" description="Acidic residues" evidence="4">
    <location>
        <begin position="354"/>
        <end position="365"/>
    </location>
</feature>
<dbReference type="Ensembl" id="ENSLBET00000035856.1">
    <property type="protein sequence ID" value="ENSLBEP00000034373.1"/>
    <property type="gene ID" value="ENSLBEG00000025858.1"/>
</dbReference>
<dbReference type="InParanoid" id="A0A3Q3GVE4"/>
<feature type="region of interest" description="Disordered" evidence="4">
    <location>
        <begin position="103"/>
        <end position="129"/>
    </location>
</feature>
<feature type="compositionally biased region" description="Acidic residues" evidence="4">
    <location>
        <begin position="119"/>
        <end position="129"/>
    </location>
</feature>
<evidence type="ECO:0000256" key="2">
    <source>
        <dbReference type="ARBA" id="ARBA00023054"/>
    </source>
</evidence>
<evidence type="ECO:0000256" key="3">
    <source>
        <dbReference type="SAM" id="Coils"/>
    </source>
</evidence>
<feature type="compositionally biased region" description="Polar residues" evidence="4">
    <location>
        <begin position="493"/>
        <end position="507"/>
    </location>
</feature>
<dbReference type="OrthoDB" id="8819875at2759"/>
<evidence type="ECO:0000256" key="4">
    <source>
        <dbReference type="SAM" id="MobiDB-lite"/>
    </source>
</evidence>
<dbReference type="CTD" id="560157"/>
<feature type="region of interest" description="Disordered" evidence="4">
    <location>
        <begin position="455"/>
        <end position="507"/>
    </location>
</feature>
<feature type="coiled-coil region" evidence="3">
    <location>
        <begin position="20"/>
        <end position="54"/>
    </location>
</feature>
<feature type="compositionally biased region" description="Low complexity" evidence="4">
    <location>
        <begin position="469"/>
        <end position="487"/>
    </location>
</feature>
<organism evidence="5 6">
    <name type="scientific">Labrus bergylta</name>
    <name type="common">ballan wrasse</name>
    <dbReference type="NCBI Taxonomy" id="56723"/>
    <lineage>
        <taxon>Eukaryota</taxon>
        <taxon>Metazoa</taxon>
        <taxon>Chordata</taxon>
        <taxon>Craniata</taxon>
        <taxon>Vertebrata</taxon>
        <taxon>Euteleostomi</taxon>
        <taxon>Actinopterygii</taxon>
        <taxon>Neopterygii</taxon>
        <taxon>Teleostei</taxon>
        <taxon>Neoteleostei</taxon>
        <taxon>Acanthomorphata</taxon>
        <taxon>Eupercaria</taxon>
        <taxon>Labriformes</taxon>
        <taxon>Labridae</taxon>
        <taxon>Labrus</taxon>
    </lineage>
</organism>
<feature type="region of interest" description="Disordered" evidence="4">
    <location>
        <begin position="340"/>
        <end position="368"/>
    </location>
</feature>
<proteinExistence type="inferred from homology"/>
<protein>
    <submittedName>
        <fullName evidence="5">SLAIN motif family, member 1a</fullName>
    </submittedName>
</protein>
<dbReference type="PROSITE" id="PS00018">
    <property type="entry name" value="EF_HAND_1"/>
    <property type="match status" value="1"/>
</dbReference>
<dbReference type="PANTHER" id="PTHR22406">
    <property type="entry name" value="NASCENT POLYPEPTIDE-ASSOCIATED COMPLEX SUBUNIT ALPHA, MUSCLE-SPECIFIC FORM"/>
    <property type="match status" value="1"/>
</dbReference>
<feature type="region of interest" description="Disordered" evidence="4">
    <location>
        <begin position="378"/>
        <end position="397"/>
    </location>
</feature>
<feature type="region of interest" description="Disordered" evidence="4">
    <location>
        <begin position="551"/>
        <end position="612"/>
    </location>
</feature>
<feature type="compositionally biased region" description="Polar residues" evidence="4">
    <location>
        <begin position="379"/>
        <end position="394"/>
    </location>
</feature>
<evidence type="ECO:0000256" key="1">
    <source>
        <dbReference type="ARBA" id="ARBA00006652"/>
    </source>
</evidence>
<dbReference type="GO" id="GO:0031122">
    <property type="term" value="P:cytoplasmic microtubule organization"/>
    <property type="evidence" value="ECO:0007669"/>
    <property type="project" value="TreeGrafter"/>
</dbReference>
<dbReference type="GO" id="GO:0031116">
    <property type="term" value="P:positive regulation of microtubule polymerization"/>
    <property type="evidence" value="ECO:0007669"/>
    <property type="project" value="TreeGrafter"/>
</dbReference>
<name>A0A3Q3GVE4_9LABR</name>
<sequence length="634" mass="68508">MEAEVLNPQMMADVNGNNKITNAELEVLKLQELVRKLEKQNEQLRTRANAVNNCSVGPHLQTSLSCLHIGAPCATDIFSSKYDILSPTLSHLFAPAGPRGSPEEPFAYFQPSSSSPEAAGEDSGTEGETTVLDEVDILDLNVVLPIGEPDSWLYVCPKSKLHGESVLSPLQWCRQVLDHPGPEVELARMTLCHRLDQAKRRRGVSSVRPYSCIEGLSTLSCPVLPYSKPAALTEPPAPLLSSSPSFIQPTLPLRASCSFGDRAPTFLSTTTPHTVGRRHAAISPQSSLDSEVGVSELENDSISMSYKLQDMTDVEVMARLQEESLRQDYASTSATVSRRSSSFSLHSLRRGEMDLEEEDEEDDVYDQLPPPQPRLFRTGSMQRGSLPHSHTFSSIRECRRSSLTPQFSLSGLSQYSGPSSLTADTQTAYRNSTDKLRRSMPNLIRAPSMPSVPSIPCLASPINPPSHGPSSLPTISSLRSSQSFDSSNGLARLQSSIPSPGQLNQRVQSVGNFPTMSRHPLKATAYVSPTVQQGPTSTPLSTSISLHSIPSSVSLPQPLKPSSSSSLLTQPLKASVNQPAVPRSSLPRPASFVGTSGVPRPSKISQPTRSLLTPPKSLAALSALRDGSWKDGCY</sequence>
<evidence type="ECO:0000313" key="6">
    <source>
        <dbReference type="Proteomes" id="UP000261660"/>
    </source>
</evidence>
<keyword evidence="6" id="KW-1185">Reference proteome</keyword>
<dbReference type="Pfam" id="PF15301">
    <property type="entry name" value="SLAIN"/>
    <property type="match status" value="1"/>
</dbReference>
<dbReference type="GO" id="GO:0035371">
    <property type="term" value="C:microtubule plus-end"/>
    <property type="evidence" value="ECO:0007669"/>
    <property type="project" value="TreeGrafter"/>
</dbReference>
<dbReference type="InterPro" id="IPR018247">
    <property type="entry name" value="EF_Hand_1_Ca_BS"/>
</dbReference>
<evidence type="ECO:0000313" key="5">
    <source>
        <dbReference type="Ensembl" id="ENSLBEP00000034373.1"/>
    </source>
</evidence>
<dbReference type="PANTHER" id="PTHR22406:SF2">
    <property type="entry name" value="SLAIN MOTIF-CONTAINING PROTEIN 1"/>
    <property type="match status" value="1"/>
</dbReference>
<keyword evidence="2 3" id="KW-0175">Coiled coil</keyword>